<sequence>MGASRGRVSTQGMTCWGLMSTAVGRGYGQPVTSALRRMVRSPRTDDAVLRAVDAVAAAVFIGFYVFFAGLGSGELAPSQPYYSGPTWLGWLIAVGVGAPIAVRRRWPEAAWAVSSTALVVATALHVTLEPWLPAAITLYTVALRSSWRRAVTVLAVTLLAAAVTLALTATGSAAEISGLIVYVWMISGSAWVGGVIVRERRAGAAERRRRDAEQALSEERLQIARELHDVVAHSMSLIAVQAGVANHVVAQRPEAAQDALRVIEATSRNALTDIRRLLGVLRTPDAEFAPTPGLDALPALVDRAVAGGVGVDLRVAVDSRSYSDAVQLVAYRIVQEGLTNVVKHAGPTDCRVELSERNGVLEVCVENERASAPAPRPAPPGGHGLVGLRERVGLFGGELVAAPRPSGGFRLVATLPVGSE</sequence>
<dbReference type="STRING" id="134849.SAMN05443668_12564"/>
<dbReference type="SUPFAM" id="SSF55874">
    <property type="entry name" value="ATPase domain of HSP90 chaperone/DNA topoisomerase II/histidine kinase"/>
    <property type="match status" value="1"/>
</dbReference>
<proteinExistence type="predicted"/>
<dbReference type="GO" id="GO:0046983">
    <property type="term" value="F:protein dimerization activity"/>
    <property type="evidence" value="ECO:0007669"/>
    <property type="project" value="InterPro"/>
</dbReference>
<keyword evidence="9" id="KW-0472">Membrane</keyword>
<dbReference type="OrthoDB" id="227596at2"/>
<evidence type="ECO:0000313" key="12">
    <source>
        <dbReference type="EMBL" id="SHN47604.1"/>
    </source>
</evidence>
<keyword evidence="4" id="KW-0808">Transferase</keyword>
<dbReference type="Gene3D" id="1.20.5.1930">
    <property type="match status" value="1"/>
</dbReference>
<dbReference type="InterPro" id="IPR011712">
    <property type="entry name" value="Sig_transdc_His_kin_sub3_dim/P"/>
</dbReference>
<dbReference type="Pfam" id="PF07730">
    <property type="entry name" value="HisKA_3"/>
    <property type="match status" value="1"/>
</dbReference>
<dbReference type="InterPro" id="IPR055558">
    <property type="entry name" value="DUF7134"/>
</dbReference>
<feature type="transmembrane region" description="Helical" evidence="9">
    <location>
        <begin position="179"/>
        <end position="197"/>
    </location>
</feature>
<dbReference type="CDD" id="cd16917">
    <property type="entry name" value="HATPase_UhpB-NarQ-NarX-like"/>
    <property type="match status" value="1"/>
</dbReference>
<keyword evidence="9" id="KW-1133">Transmembrane helix</keyword>
<keyword evidence="8" id="KW-0902">Two-component regulatory system</keyword>
<evidence type="ECO:0000259" key="11">
    <source>
        <dbReference type="Pfam" id="PF23539"/>
    </source>
</evidence>
<dbReference type="InterPro" id="IPR050482">
    <property type="entry name" value="Sensor_HK_TwoCompSys"/>
</dbReference>
<dbReference type="GO" id="GO:0005524">
    <property type="term" value="F:ATP binding"/>
    <property type="evidence" value="ECO:0007669"/>
    <property type="project" value="UniProtKB-KW"/>
</dbReference>
<feature type="transmembrane region" description="Helical" evidence="9">
    <location>
        <begin position="47"/>
        <end position="67"/>
    </location>
</feature>
<feature type="domain" description="DUF7134" evidence="11">
    <location>
        <begin position="51"/>
        <end position="201"/>
    </location>
</feature>
<keyword evidence="13" id="KW-1185">Reference proteome</keyword>
<name>A0A1M7RMX8_9ACTN</name>
<evidence type="ECO:0000256" key="4">
    <source>
        <dbReference type="ARBA" id="ARBA00022679"/>
    </source>
</evidence>
<keyword evidence="3" id="KW-0597">Phosphoprotein</keyword>
<dbReference type="EMBL" id="FRCS01000025">
    <property type="protein sequence ID" value="SHN47604.1"/>
    <property type="molecule type" value="Genomic_DNA"/>
</dbReference>
<comment type="catalytic activity">
    <reaction evidence="1">
        <text>ATP + protein L-histidine = ADP + protein N-phospho-L-histidine.</text>
        <dbReference type="EC" id="2.7.13.3"/>
    </reaction>
</comment>
<evidence type="ECO:0000256" key="2">
    <source>
        <dbReference type="ARBA" id="ARBA00012438"/>
    </source>
</evidence>
<dbReference type="InterPro" id="IPR036890">
    <property type="entry name" value="HATPase_C_sf"/>
</dbReference>
<dbReference type="PANTHER" id="PTHR24421">
    <property type="entry name" value="NITRATE/NITRITE SENSOR PROTEIN NARX-RELATED"/>
    <property type="match status" value="1"/>
</dbReference>
<gene>
    <name evidence="12" type="ORF">SAMN05443668_12564</name>
</gene>
<feature type="domain" description="Signal transduction histidine kinase subgroup 3 dimerisation and phosphoacceptor" evidence="10">
    <location>
        <begin position="219"/>
        <end position="285"/>
    </location>
</feature>
<dbReference type="PANTHER" id="PTHR24421:SF10">
    <property type="entry name" value="NITRATE_NITRITE SENSOR PROTEIN NARQ"/>
    <property type="match status" value="1"/>
</dbReference>
<reference evidence="12 13" key="1">
    <citation type="submission" date="2016-11" db="EMBL/GenBank/DDBJ databases">
        <authorList>
            <person name="Jaros S."/>
            <person name="Januszkiewicz K."/>
            <person name="Wedrychowicz H."/>
        </authorList>
    </citation>
    <scope>NUCLEOTIDE SEQUENCE [LARGE SCALE GENOMIC DNA]</scope>
    <source>
        <strain evidence="12 13">DSM 46144</strain>
    </source>
</reference>
<feature type="transmembrane region" description="Helical" evidence="9">
    <location>
        <begin position="147"/>
        <end position="167"/>
    </location>
</feature>
<evidence type="ECO:0000256" key="1">
    <source>
        <dbReference type="ARBA" id="ARBA00000085"/>
    </source>
</evidence>
<dbReference type="Gene3D" id="3.30.565.10">
    <property type="entry name" value="Histidine kinase-like ATPase, C-terminal domain"/>
    <property type="match status" value="1"/>
</dbReference>
<keyword evidence="7" id="KW-0067">ATP-binding</keyword>
<evidence type="ECO:0000259" key="10">
    <source>
        <dbReference type="Pfam" id="PF07730"/>
    </source>
</evidence>
<keyword evidence="5" id="KW-0547">Nucleotide-binding</keyword>
<evidence type="ECO:0000256" key="3">
    <source>
        <dbReference type="ARBA" id="ARBA00022553"/>
    </source>
</evidence>
<dbReference type="GO" id="GO:0016020">
    <property type="term" value="C:membrane"/>
    <property type="evidence" value="ECO:0007669"/>
    <property type="project" value="InterPro"/>
</dbReference>
<protein>
    <recommendedName>
        <fullName evidence="2">histidine kinase</fullName>
        <ecNumber evidence="2">2.7.13.3</ecNumber>
    </recommendedName>
</protein>
<evidence type="ECO:0000256" key="7">
    <source>
        <dbReference type="ARBA" id="ARBA00022840"/>
    </source>
</evidence>
<evidence type="ECO:0000313" key="13">
    <source>
        <dbReference type="Proteomes" id="UP000184440"/>
    </source>
</evidence>
<dbReference type="AlphaFoldDB" id="A0A1M7RMX8"/>
<dbReference type="GO" id="GO:0000155">
    <property type="term" value="F:phosphorelay sensor kinase activity"/>
    <property type="evidence" value="ECO:0007669"/>
    <property type="project" value="InterPro"/>
</dbReference>
<feature type="transmembrane region" description="Helical" evidence="9">
    <location>
        <begin position="87"/>
        <end position="102"/>
    </location>
</feature>
<keyword evidence="6 12" id="KW-0418">Kinase</keyword>
<dbReference type="EC" id="2.7.13.3" evidence="2"/>
<evidence type="ECO:0000256" key="8">
    <source>
        <dbReference type="ARBA" id="ARBA00023012"/>
    </source>
</evidence>
<keyword evidence="9" id="KW-0812">Transmembrane</keyword>
<evidence type="ECO:0000256" key="6">
    <source>
        <dbReference type="ARBA" id="ARBA00022777"/>
    </source>
</evidence>
<dbReference type="Proteomes" id="UP000184440">
    <property type="component" value="Unassembled WGS sequence"/>
</dbReference>
<dbReference type="Pfam" id="PF23539">
    <property type="entry name" value="DUF7134"/>
    <property type="match status" value="1"/>
</dbReference>
<evidence type="ECO:0000256" key="5">
    <source>
        <dbReference type="ARBA" id="ARBA00022741"/>
    </source>
</evidence>
<accession>A0A1M7RMX8</accession>
<organism evidence="12 13">
    <name type="scientific">Cryptosporangium aurantiacum</name>
    <dbReference type="NCBI Taxonomy" id="134849"/>
    <lineage>
        <taxon>Bacteria</taxon>
        <taxon>Bacillati</taxon>
        <taxon>Actinomycetota</taxon>
        <taxon>Actinomycetes</taxon>
        <taxon>Cryptosporangiales</taxon>
        <taxon>Cryptosporangiaceae</taxon>
        <taxon>Cryptosporangium</taxon>
    </lineage>
</organism>
<evidence type="ECO:0000256" key="9">
    <source>
        <dbReference type="SAM" id="Phobius"/>
    </source>
</evidence>